<evidence type="ECO:0000313" key="2">
    <source>
        <dbReference type="Proteomes" id="UP001177021"/>
    </source>
</evidence>
<proteinExistence type="predicted"/>
<dbReference type="Proteomes" id="UP001177021">
    <property type="component" value="Unassembled WGS sequence"/>
</dbReference>
<dbReference type="EMBL" id="CASHSV030000034">
    <property type="protein sequence ID" value="CAJ2643873.1"/>
    <property type="molecule type" value="Genomic_DNA"/>
</dbReference>
<protein>
    <submittedName>
        <fullName evidence="1">Uncharacterized protein</fullName>
    </submittedName>
</protein>
<name>A0ACB0JIR1_TRIPR</name>
<accession>A0ACB0JIR1</accession>
<comment type="caution">
    <text evidence="1">The sequence shown here is derived from an EMBL/GenBank/DDBJ whole genome shotgun (WGS) entry which is preliminary data.</text>
</comment>
<sequence length="291" mass="33290">MVKPPIVGNSYAVKSPPPPPIFLNVGPEFNVNAVEQWLYGDFKGPARKSLSITVMRHLSHMGWMIHYHDGVHYFKPPTDDKQMFTNLIEACNHEQLLNNKEEMRRICHLLYQRIPTVEEDTTWTVLQVDRTVARENQDMRLSFAHYVLVSAFGDHFSNMLESIVYSIIEFSGFYTTVVQKNNEIASVANFRIHTNGDVKFAEIPFVTTAREFRGQRLCNILMNTLQDILNKLGVDEIILPSVPSTFSMWNKKFGFSIIDKDKEELIFGGGGIKIVNFRDTIFCATTLNHVG</sequence>
<evidence type="ECO:0000313" key="1">
    <source>
        <dbReference type="EMBL" id="CAJ2643873.1"/>
    </source>
</evidence>
<organism evidence="1 2">
    <name type="scientific">Trifolium pratense</name>
    <name type="common">Red clover</name>
    <dbReference type="NCBI Taxonomy" id="57577"/>
    <lineage>
        <taxon>Eukaryota</taxon>
        <taxon>Viridiplantae</taxon>
        <taxon>Streptophyta</taxon>
        <taxon>Embryophyta</taxon>
        <taxon>Tracheophyta</taxon>
        <taxon>Spermatophyta</taxon>
        <taxon>Magnoliopsida</taxon>
        <taxon>eudicotyledons</taxon>
        <taxon>Gunneridae</taxon>
        <taxon>Pentapetalae</taxon>
        <taxon>rosids</taxon>
        <taxon>fabids</taxon>
        <taxon>Fabales</taxon>
        <taxon>Fabaceae</taxon>
        <taxon>Papilionoideae</taxon>
        <taxon>50 kb inversion clade</taxon>
        <taxon>NPAAA clade</taxon>
        <taxon>Hologalegina</taxon>
        <taxon>IRL clade</taxon>
        <taxon>Trifolieae</taxon>
        <taxon>Trifolium</taxon>
    </lineage>
</organism>
<reference evidence="1" key="1">
    <citation type="submission" date="2023-10" db="EMBL/GenBank/DDBJ databases">
        <authorList>
            <person name="Rodriguez Cubillos JULIANA M."/>
            <person name="De Vega J."/>
        </authorList>
    </citation>
    <scope>NUCLEOTIDE SEQUENCE</scope>
</reference>
<keyword evidence="2" id="KW-1185">Reference proteome</keyword>
<gene>
    <name evidence="1" type="ORF">MILVUS5_LOCUS13022</name>
</gene>